<keyword evidence="7" id="KW-1185">Reference proteome</keyword>
<dbReference type="SUPFAM" id="SSF50331">
    <property type="entry name" value="MOP-like"/>
    <property type="match status" value="1"/>
</dbReference>
<dbReference type="InterPro" id="IPR027417">
    <property type="entry name" value="P-loop_NTPase"/>
</dbReference>
<name>A0A1I4SZZ8_9HYPH</name>
<evidence type="ECO:0000256" key="2">
    <source>
        <dbReference type="ARBA" id="ARBA00022448"/>
    </source>
</evidence>
<organism evidence="6 7">
    <name type="scientific">Pleomorphomonas diazotrophica</name>
    <dbReference type="NCBI Taxonomy" id="1166257"/>
    <lineage>
        <taxon>Bacteria</taxon>
        <taxon>Pseudomonadati</taxon>
        <taxon>Pseudomonadota</taxon>
        <taxon>Alphaproteobacteria</taxon>
        <taxon>Hyphomicrobiales</taxon>
        <taxon>Pleomorphomonadaceae</taxon>
        <taxon>Pleomorphomonas</taxon>
    </lineage>
</organism>
<dbReference type="SMART" id="SM00382">
    <property type="entry name" value="AAA"/>
    <property type="match status" value="1"/>
</dbReference>
<dbReference type="Proteomes" id="UP000233491">
    <property type="component" value="Unassembled WGS sequence"/>
</dbReference>
<dbReference type="PANTHER" id="PTHR42781:SF4">
    <property type="entry name" value="SPERMIDINE_PUTRESCINE IMPORT ATP-BINDING PROTEIN POTA"/>
    <property type="match status" value="1"/>
</dbReference>
<accession>A0A1I4SZZ8</accession>
<dbReference type="PANTHER" id="PTHR42781">
    <property type="entry name" value="SPERMIDINE/PUTRESCINE IMPORT ATP-BINDING PROTEIN POTA"/>
    <property type="match status" value="1"/>
</dbReference>
<protein>
    <submittedName>
        <fullName evidence="6">Fe3+/spermidine/putrescine ABC transporter ATP-binding protein</fullName>
    </submittedName>
</protein>
<dbReference type="GO" id="GO:0005524">
    <property type="term" value="F:ATP binding"/>
    <property type="evidence" value="ECO:0007669"/>
    <property type="project" value="UniProtKB-KW"/>
</dbReference>
<dbReference type="RefSeq" id="WP_101290100.1">
    <property type="nucleotide sequence ID" value="NZ_FOUQ01000004.1"/>
</dbReference>
<dbReference type="AlphaFoldDB" id="A0A1I4SZZ8"/>
<dbReference type="InterPro" id="IPR008995">
    <property type="entry name" value="Mo/tungstate-bd_C_term_dom"/>
</dbReference>
<dbReference type="OrthoDB" id="9802264at2"/>
<dbReference type="InterPro" id="IPR003439">
    <property type="entry name" value="ABC_transporter-like_ATP-bd"/>
</dbReference>
<dbReference type="Pfam" id="PF00005">
    <property type="entry name" value="ABC_tran"/>
    <property type="match status" value="1"/>
</dbReference>
<dbReference type="PROSITE" id="PS50893">
    <property type="entry name" value="ABC_TRANSPORTER_2"/>
    <property type="match status" value="1"/>
</dbReference>
<evidence type="ECO:0000313" key="7">
    <source>
        <dbReference type="Proteomes" id="UP000233491"/>
    </source>
</evidence>
<keyword evidence="3" id="KW-0547">Nucleotide-binding</keyword>
<dbReference type="InterPro" id="IPR013611">
    <property type="entry name" value="Transp-assoc_OB_typ2"/>
</dbReference>
<reference evidence="6 7" key="1">
    <citation type="submission" date="2017-12" db="EMBL/GenBank/DDBJ databases">
        <title>Anaerobic carbon monoxide metabolism by Pleomorphomonas carboxyditropha sp. nov., a new mesophilic hydrogenogenic carboxidotroph.</title>
        <authorList>
            <person name="Esquivel-Elizondo S."/>
            <person name="Krajmalnik-Brown R."/>
        </authorList>
    </citation>
    <scope>NUCLEOTIDE SEQUENCE [LARGE SCALE GENOMIC DNA]</scope>
    <source>
        <strain evidence="6 7">R5-392</strain>
    </source>
</reference>
<evidence type="ECO:0000256" key="1">
    <source>
        <dbReference type="ARBA" id="ARBA00005417"/>
    </source>
</evidence>
<keyword evidence="4 6" id="KW-0067">ATP-binding</keyword>
<dbReference type="EMBL" id="PJNW01000011">
    <property type="protein sequence ID" value="PKR88647.1"/>
    <property type="molecule type" value="Genomic_DNA"/>
</dbReference>
<dbReference type="InterPro" id="IPR003593">
    <property type="entry name" value="AAA+_ATPase"/>
</dbReference>
<feature type="domain" description="ABC transporter" evidence="5">
    <location>
        <begin position="14"/>
        <end position="243"/>
    </location>
</feature>
<keyword evidence="2" id="KW-0813">Transport</keyword>
<dbReference type="GO" id="GO:0016887">
    <property type="term" value="F:ATP hydrolysis activity"/>
    <property type="evidence" value="ECO:0007669"/>
    <property type="project" value="InterPro"/>
</dbReference>
<gene>
    <name evidence="6" type="ORF">CXZ10_14790</name>
</gene>
<evidence type="ECO:0000259" key="5">
    <source>
        <dbReference type="PROSITE" id="PS50893"/>
    </source>
</evidence>
<dbReference type="InterPro" id="IPR017871">
    <property type="entry name" value="ABC_transporter-like_CS"/>
</dbReference>
<dbReference type="Pfam" id="PF08402">
    <property type="entry name" value="TOBE_2"/>
    <property type="match status" value="1"/>
</dbReference>
<comment type="similarity">
    <text evidence="1">Belongs to the ABC transporter superfamily.</text>
</comment>
<dbReference type="PROSITE" id="PS00211">
    <property type="entry name" value="ABC_TRANSPORTER_1"/>
    <property type="match status" value="1"/>
</dbReference>
<evidence type="ECO:0000313" key="6">
    <source>
        <dbReference type="EMBL" id="PKR88647.1"/>
    </source>
</evidence>
<dbReference type="FunFam" id="3.40.50.300:FF:000133">
    <property type="entry name" value="Spermidine/putrescine import ATP-binding protein PotA"/>
    <property type="match status" value="1"/>
</dbReference>
<dbReference type="SUPFAM" id="SSF52540">
    <property type="entry name" value="P-loop containing nucleoside triphosphate hydrolases"/>
    <property type="match status" value="1"/>
</dbReference>
<evidence type="ECO:0000256" key="4">
    <source>
        <dbReference type="ARBA" id="ARBA00022840"/>
    </source>
</evidence>
<evidence type="ECO:0000256" key="3">
    <source>
        <dbReference type="ARBA" id="ARBA00022741"/>
    </source>
</evidence>
<dbReference type="GO" id="GO:0022857">
    <property type="term" value="F:transmembrane transporter activity"/>
    <property type="evidence" value="ECO:0007669"/>
    <property type="project" value="InterPro"/>
</dbReference>
<comment type="caution">
    <text evidence="6">The sequence shown here is derived from an EMBL/GenBank/DDBJ whole genome shotgun (WGS) entry which is preliminary data.</text>
</comment>
<dbReference type="Gene3D" id="2.40.50.100">
    <property type="match status" value="1"/>
</dbReference>
<sequence length="358" mass="38626">MEKRREPALSPLLLAMRSVVKTFGRSTAVDGIDLDVPERAFLTLLGPSGCGKTTVLRMIAGFETPDAGDMRLDNTPLAGVPPERRPVNTVFQSYALFPHLTVNDNVAFSLKLRGGVSDVAARVRRALDAVHMADFGDRYPHQLSGGQQQRVAVARSIIAEPRLLLLDEPLSALDRKMRGHLQIELKALQRRLGIAFVYVTHDQEEAFALSDIVVVMNRGRIAQKADPQTIYSRPADSFVADFIGNSTLVEGRIRERRGDTATIDTPLGNVTAPVADGLAAGDAAMLVIRPELLSTRGEGAATFASTVSNSVFQGERTVIQAETAGVSLRFAAEAPCPVGASISLWLDADRSFITRIAA</sequence>
<dbReference type="GO" id="GO:0043190">
    <property type="term" value="C:ATP-binding cassette (ABC) transporter complex"/>
    <property type="evidence" value="ECO:0007669"/>
    <property type="project" value="InterPro"/>
</dbReference>
<proteinExistence type="inferred from homology"/>
<dbReference type="GO" id="GO:0015847">
    <property type="term" value="P:putrescine transport"/>
    <property type="evidence" value="ECO:0007669"/>
    <property type="project" value="UniProtKB-ARBA"/>
</dbReference>
<dbReference type="InterPro" id="IPR050093">
    <property type="entry name" value="ABC_SmlMolc_Importer"/>
</dbReference>
<dbReference type="Gene3D" id="3.40.50.300">
    <property type="entry name" value="P-loop containing nucleotide triphosphate hydrolases"/>
    <property type="match status" value="1"/>
</dbReference>